<proteinExistence type="predicted"/>
<gene>
    <name evidence="1" type="ORF">GXP69_00485</name>
</gene>
<name>A0A6B3LM60_9BACT</name>
<dbReference type="Proteomes" id="UP000474777">
    <property type="component" value="Unassembled WGS sequence"/>
</dbReference>
<dbReference type="RefSeq" id="WP_163910894.1">
    <property type="nucleotide sequence ID" value="NZ_JAAGWD010000001.1"/>
</dbReference>
<protein>
    <submittedName>
        <fullName evidence="1">Uncharacterized protein</fullName>
    </submittedName>
</protein>
<accession>A0A6B3LM60</accession>
<evidence type="ECO:0000313" key="1">
    <source>
        <dbReference type="EMBL" id="NEM96155.1"/>
    </source>
</evidence>
<reference evidence="1 2" key="1">
    <citation type="submission" date="2020-02" db="EMBL/GenBank/DDBJ databases">
        <authorList>
            <person name="Kim M.K."/>
        </authorList>
    </citation>
    <scope>NUCLEOTIDE SEQUENCE [LARGE SCALE GENOMIC DNA]</scope>
    <source>
        <strain evidence="1 2">BT327</strain>
    </source>
</reference>
<organism evidence="1 2">
    <name type="scientific">Pontibacter burrus</name>
    <dbReference type="NCBI Taxonomy" id="2704466"/>
    <lineage>
        <taxon>Bacteria</taxon>
        <taxon>Pseudomonadati</taxon>
        <taxon>Bacteroidota</taxon>
        <taxon>Cytophagia</taxon>
        <taxon>Cytophagales</taxon>
        <taxon>Hymenobacteraceae</taxon>
        <taxon>Pontibacter</taxon>
    </lineage>
</organism>
<sequence>MAILTTNVTYGGKTPTEAPGGGDLKASLILAAILAAPSFTALGYDLRDDIQTKETMYELIPADKVTKKKTTCGWNPSGSFGNIIDREIAVTELAIEMEQCANDFDGKILQLVRKKGFDRYDLTGTQMEEILREIAQPIISRDMHRIISLGNTASSDPDYNQLDGKWIKIMAGVAEGSIKKTATLTASGALAAGAARTALDAVHFDAPIELKTFEESQKIKVVTRSVYDNYLKSFASNAELESSMVVLQNGLKTVSHWGIPVVCEDIVDIYVNADLEGVNPHRIYYTTLNNITVGTDLESDFSEVDFWYEKKEQMNLMRANYKLGVSLGFGNLFSVAY</sequence>
<dbReference type="AlphaFoldDB" id="A0A6B3LM60"/>
<comment type="caution">
    <text evidence="1">The sequence shown here is derived from an EMBL/GenBank/DDBJ whole genome shotgun (WGS) entry which is preliminary data.</text>
</comment>
<keyword evidence="2" id="KW-1185">Reference proteome</keyword>
<dbReference type="EMBL" id="JAAGWD010000001">
    <property type="protein sequence ID" value="NEM96155.1"/>
    <property type="molecule type" value="Genomic_DNA"/>
</dbReference>
<evidence type="ECO:0000313" key="2">
    <source>
        <dbReference type="Proteomes" id="UP000474777"/>
    </source>
</evidence>